<dbReference type="Gene3D" id="2.40.160.180">
    <property type="entry name" value="Carbohydrate-selective porin OprB"/>
    <property type="match status" value="1"/>
</dbReference>
<evidence type="ECO:0000256" key="2">
    <source>
        <dbReference type="RuleBase" id="RU363072"/>
    </source>
</evidence>
<feature type="chain" id="PRO_5041779125" evidence="2">
    <location>
        <begin position="21"/>
        <end position="420"/>
    </location>
</feature>
<name>A0AAE6WTX5_9GAMM</name>
<accession>A0AAE6WTX5</accession>
<dbReference type="PANTHER" id="PTHR37944">
    <property type="entry name" value="PORIN B"/>
    <property type="match status" value="1"/>
</dbReference>
<organism evidence="3 4">
    <name type="scientific">Acinetobacter schindleri</name>
    <dbReference type="NCBI Taxonomy" id="108981"/>
    <lineage>
        <taxon>Bacteria</taxon>
        <taxon>Pseudomonadati</taxon>
        <taxon>Pseudomonadota</taxon>
        <taxon>Gammaproteobacteria</taxon>
        <taxon>Moraxellales</taxon>
        <taxon>Moraxellaceae</taxon>
        <taxon>Acinetobacter</taxon>
    </lineage>
</organism>
<dbReference type="InterPro" id="IPR007049">
    <property type="entry name" value="Carb-sel_porin_OprB"/>
</dbReference>
<reference evidence="3 4" key="1">
    <citation type="submission" date="2019-09" db="EMBL/GenBank/DDBJ databases">
        <title>Non-baumannii Acinetobacter spp. carrying blaNDM-1 isolated in China.</title>
        <authorList>
            <person name="Cui C."/>
            <person name="Chen C."/>
            <person name="Sun J."/>
            <person name="Liu Y."/>
        </authorList>
    </citation>
    <scope>NUCLEOTIDE SEQUENCE [LARGE SCALE GENOMIC DNA]</scope>
    <source>
        <strain evidence="3 4">HZE23-1</strain>
    </source>
</reference>
<dbReference type="InterPro" id="IPR038673">
    <property type="entry name" value="OprB_sf"/>
</dbReference>
<sequence>MKKLSLALLPFMVAMTSAQAESAFDPQGQYLLGDWDGKRTELAQQGIKFEANILTDTAYLAEGGRNDGASPLTSAQLWLGTQLDMEKLAGWEGVTVRAVMTARQGQSTSIENLQGDVPHMANVQGTFGRGNQDSRLSELSIEKTFKDQGLSIKAGRLGLGMDFNVMACDFASTAFCAAQMGKWQGNIWMNTPVSQWGARVKQQLNPEVAVQVGVYEFNPDNGNGKAEGQGWSLDTDHADGVTIPAEVVWTPKSFVNGLPGSYRIGGMYNTADDIANQKDIATGEGKNRTFAGWLAVEQQLTSTGSGRQGLHSFANFTWHDRDTNKVDNSQQIGVKYIGLVDSQPNDILGLAVNRVHVNDRFADSRPAFDASAEYNIELNYSYNATKWLMLRPNLQYVVNPGSSNEVDNALVLGLTTRVIF</sequence>
<evidence type="ECO:0000313" key="4">
    <source>
        <dbReference type="Proteomes" id="UP000503505"/>
    </source>
</evidence>
<protein>
    <submittedName>
        <fullName evidence="3">Carbohydrate porin</fullName>
    </submittedName>
</protein>
<dbReference type="Proteomes" id="UP000503505">
    <property type="component" value="Chromosome"/>
</dbReference>
<dbReference type="Pfam" id="PF04966">
    <property type="entry name" value="OprB"/>
    <property type="match status" value="1"/>
</dbReference>
<comment type="similarity">
    <text evidence="1 2">Belongs to the OprB family.</text>
</comment>
<keyword evidence="2" id="KW-0732">Signal</keyword>
<dbReference type="InterPro" id="IPR052932">
    <property type="entry name" value="OprB_Porin"/>
</dbReference>
<gene>
    <name evidence="3" type="ORF">FSC10_03285</name>
</gene>
<dbReference type="RefSeq" id="WP_163170930.1">
    <property type="nucleotide sequence ID" value="NZ_CP044463.1"/>
</dbReference>
<dbReference type="GO" id="GO:0015288">
    <property type="term" value="F:porin activity"/>
    <property type="evidence" value="ECO:0007669"/>
    <property type="project" value="InterPro"/>
</dbReference>
<dbReference type="GO" id="GO:0008643">
    <property type="term" value="P:carbohydrate transport"/>
    <property type="evidence" value="ECO:0007669"/>
    <property type="project" value="InterPro"/>
</dbReference>
<evidence type="ECO:0000256" key="1">
    <source>
        <dbReference type="ARBA" id="ARBA00008769"/>
    </source>
</evidence>
<evidence type="ECO:0000313" key="3">
    <source>
        <dbReference type="EMBL" id="QIC66443.1"/>
    </source>
</evidence>
<feature type="signal peptide" evidence="2">
    <location>
        <begin position="1"/>
        <end position="20"/>
    </location>
</feature>
<dbReference type="PANTHER" id="PTHR37944:SF1">
    <property type="entry name" value="PORIN B"/>
    <property type="match status" value="1"/>
</dbReference>
<proteinExistence type="inferred from homology"/>
<dbReference type="GO" id="GO:0016020">
    <property type="term" value="C:membrane"/>
    <property type="evidence" value="ECO:0007669"/>
    <property type="project" value="InterPro"/>
</dbReference>
<dbReference type="EMBL" id="CP044463">
    <property type="protein sequence ID" value="QIC66443.1"/>
    <property type="molecule type" value="Genomic_DNA"/>
</dbReference>
<dbReference type="AlphaFoldDB" id="A0AAE6WTX5"/>